<keyword evidence="2" id="KW-0813">Transport</keyword>
<feature type="transmembrane region" description="Helical" evidence="9">
    <location>
        <begin position="135"/>
        <end position="159"/>
    </location>
</feature>
<feature type="transmembrane region" description="Helical" evidence="9">
    <location>
        <begin position="12"/>
        <end position="33"/>
    </location>
</feature>
<evidence type="ECO:0000256" key="4">
    <source>
        <dbReference type="ARBA" id="ARBA00022692"/>
    </source>
</evidence>
<evidence type="ECO:0000256" key="8">
    <source>
        <dbReference type="ARBA" id="ARBA00037998"/>
    </source>
</evidence>
<dbReference type="GO" id="GO:0005886">
    <property type="term" value="C:plasma membrane"/>
    <property type="evidence" value="ECO:0007669"/>
    <property type="project" value="UniProtKB-SubCell"/>
</dbReference>
<evidence type="ECO:0000256" key="1">
    <source>
        <dbReference type="ARBA" id="ARBA00004651"/>
    </source>
</evidence>
<dbReference type="CDD" id="cd06582">
    <property type="entry name" value="TM_PBP1_LivH_like"/>
    <property type="match status" value="1"/>
</dbReference>
<name>A0AAP4EYC7_9FIRM</name>
<protein>
    <submittedName>
        <fullName evidence="10">Branched-chain amino acid ABC transporter permease</fullName>
    </submittedName>
</protein>
<keyword evidence="3" id="KW-1003">Cell membrane</keyword>
<evidence type="ECO:0000256" key="3">
    <source>
        <dbReference type="ARBA" id="ARBA00022475"/>
    </source>
</evidence>
<evidence type="ECO:0000256" key="6">
    <source>
        <dbReference type="ARBA" id="ARBA00022989"/>
    </source>
</evidence>
<dbReference type="Proteomes" id="UP001300383">
    <property type="component" value="Unassembled WGS sequence"/>
</dbReference>
<dbReference type="PANTHER" id="PTHR11795">
    <property type="entry name" value="BRANCHED-CHAIN AMINO ACID TRANSPORT SYSTEM PERMEASE PROTEIN LIVH"/>
    <property type="match status" value="1"/>
</dbReference>
<gene>
    <name evidence="10" type="ORF">QJ036_09870</name>
</gene>
<dbReference type="InterPro" id="IPR052157">
    <property type="entry name" value="BCAA_transport_permease"/>
</dbReference>
<dbReference type="RefSeq" id="WP_283231215.1">
    <property type="nucleotide sequence ID" value="NZ_JASGBQ010000018.1"/>
</dbReference>
<dbReference type="GO" id="GO:0006865">
    <property type="term" value="P:amino acid transport"/>
    <property type="evidence" value="ECO:0007669"/>
    <property type="project" value="UniProtKB-KW"/>
</dbReference>
<keyword evidence="5" id="KW-0029">Amino-acid transport</keyword>
<dbReference type="EMBL" id="JASGBQ010000018">
    <property type="protein sequence ID" value="MDI9242772.1"/>
    <property type="molecule type" value="Genomic_DNA"/>
</dbReference>
<comment type="similarity">
    <text evidence="8">Belongs to the binding-protein-dependent transport system permease family. LivHM subfamily.</text>
</comment>
<evidence type="ECO:0000256" key="7">
    <source>
        <dbReference type="ARBA" id="ARBA00023136"/>
    </source>
</evidence>
<comment type="subcellular location">
    <subcellularLocation>
        <location evidence="1">Cell membrane</location>
        <topology evidence="1">Multi-pass membrane protein</topology>
    </subcellularLocation>
</comment>
<keyword evidence="7 9" id="KW-0472">Membrane</keyword>
<feature type="transmembrane region" description="Helical" evidence="9">
    <location>
        <begin position="90"/>
        <end position="114"/>
    </location>
</feature>
<dbReference type="InterPro" id="IPR001851">
    <property type="entry name" value="ABC_transp_permease"/>
</dbReference>
<accession>A0AAP4EYC7</accession>
<proteinExistence type="inferred from homology"/>
<feature type="transmembrane region" description="Helical" evidence="9">
    <location>
        <begin position="190"/>
        <end position="213"/>
    </location>
</feature>
<sequence>MGLLGLQIVNGITIGMIYGLAALGFTMVFKALGYLNFSHSNTITIGAFVIYTVVISCNIPFILAMPIVTLFMLFYGFVLEKVLFKRFRNASALTFMLVSISLSTVVSNTCLLIFGPQPRALTNVFPSTRIAIGPVSIPFNNICIFVIAVAFLVILQLFFSKTKFGLSLRLASEDPSTASLMGIKVFNTRAATFAITAALGGIAGMLVSPLYSVTIELGSSLALKTFISAVVGGLGNFIGAVVGGLLVGLTETMAATYISSAYKDLIVYVAGIVILAFFPYGIFRRVKTKH</sequence>
<dbReference type="AlphaFoldDB" id="A0AAP4EYC7"/>
<reference evidence="10 11" key="1">
    <citation type="submission" date="2023-05" db="EMBL/GenBank/DDBJ databases">
        <title>[ruminococcus] sp. nov., isolated from a pig farm feces dump.</title>
        <authorList>
            <person name="Chang Y.-H."/>
        </authorList>
    </citation>
    <scope>NUCLEOTIDE SEQUENCE [LARGE SCALE GENOMIC DNA]</scope>
    <source>
        <strain evidence="10 11">YH-rum2234</strain>
    </source>
</reference>
<dbReference type="PANTHER" id="PTHR11795:SF445">
    <property type="entry name" value="AMINO ACID ABC TRANSPORTER PERMEASE PROTEIN"/>
    <property type="match status" value="1"/>
</dbReference>
<evidence type="ECO:0000256" key="9">
    <source>
        <dbReference type="SAM" id="Phobius"/>
    </source>
</evidence>
<keyword evidence="6 9" id="KW-1133">Transmembrane helix</keyword>
<evidence type="ECO:0000256" key="2">
    <source>
        <dbReference type="ARBA" id="ARBA00022448"/>
    </source>
</evidence>
<dbReference type="GO" id="GO:0022857">
    <property type="term" value="F:transmembrane transporter activity"/>
    <property type="evidence" value="ECO:0007669"/>
    <property type="project" value="InterPro"/>
</dbReference>
<evidence type="ECO:0000256" key="5">
    <source>
        <dbReference type="ARBA" id="ARBA00022970"/>
    </source>
</evidence>
<feature type="transmembrane region" description="Helical" evidence="9">
    <location>
        <begin position="225"/>
        <end position="245"/>
    </location>
</feature>
<feature type="transmembrane region" description="Helical" evidence="9">
    <location>
        <begin position="265"/>
        <end position="283"/>
    </location>
</feature>
<evidence type="ECO:0000313" key="11">
    <source>
        <dbReference type="Proteomes" id="UP001300383"/>
    </source>
</evidence>
<feature type="transmembrane region" description="Helical" evidence="9">
    <location>
        <begin position="45"/>
        <end position="78"/>
    </location>
</feature>
<keyword evidence="4 9" id="KW-0812">Transmembrane</keyword>
<organism evidence="10 11">
    <name type="scientific">Fusibacillus kribbianus</name>
    <dbReference type="NCBI Taxonomy" id="3044208"/>
    <lineage>
        <taxon>Bacteria</taxon>
        <taxon>Bacillati</taxon>
        <taxon>Bacillota</taxon>
        <taxon>Clostridia</taxon>
        <taxon>Lachnospirales</taxon>
        <taxon>Lachnospiraceae</taxon>
        <taxon>Fusibacillus</taxon>
    </lineage>
</organism>
<comment type="caution">
    <text evidence="10">The sequence shown here is derived from an EMBL/GenBank/DDBJ whole genome shotgun (WGS) entry which is preliminary data.</text>
</comment>
<evidence type="ECO:0000313" key="10">
    <source>
        <dbReference type="EMBL" id="MDI9242772.1"/>
    </source>
</evidence>
<dbReference type="Pfam" id="PF02653">
    <property type="entry name" value="BPD_transp_2"/>
    <property type="match status" value="1"/>
</dbReference>
<keyword evidence="11" id="KW-1185">Reference proteome</keyword>